<gene>
    <name evidence="1" type="ORF">SAMN05444280_1372</name>
</gene>
<dbReference type="AlphaFoldDB" id="A0A1M6MX62"/>
<organism evidence="1 2">
    <name type="scientific">Tangfeifania diversioriginum</name>
    <dbReference type="NCBI Taxonomy" id="1168035"/>
    <lineage>
        <taxon>Bacteria</taxon>
        <taxon>Pseudomonadati</taxon>
        <taxon>Bacteroidota</taxon>
        <taxon>Bacteroidia</taxon>
        <taxon>Marinilabiliales</taxon>
        <taxon>Prolixibacteraceae</taxon>
        <taxon>Tangfeifania</taxon>
    </lineage>
</organism>
<accession>A0A1M6MX62</accession>
<name>A0A1M6MX62_9BACT</name>
<dbReference type="RefSeq" id="WP_073172919.1">
    <property type="nucleotide sequence ID" value="NZ_FQZE01000037.1"/>
</dbReference>
<dbReference type="InterPro" id="IPR027417">
    <property type="entry name" value="P-loop_NTPase"/>
</dbReference>
<dbReference type="Proteomes" id="UP000184050">
    <property type="component" value="Unassembled WGS sequence"/>
</dbReference>
<reference evidence="1 2" key="1">
    <citation type="submission" date="2016-11" db="EMBL/GenBank/DDBJ databases">
        <authorList>
            <person name="Jaros S."/>
            <person name="Januszkiewicz K."/>
            <person name="Wedrychowicz H."/>
        </authorList>
    </citation>
    <scope>NUCLEOTIDE SEQUENCE [LARGE SCALE GENOMIC DNA]</scope>
    <source>
        <strain evidence="1 2">DSM 27063</strain>
    </source>
</reference>
<dbReference type="OrthoDB" id="6664198at2"/>
<protein>
    <submittedName>
        <fullName evidence="1">Uncharacterized protein</fullName>
    </submittedName>
</protein>
<dbReference type="EMBL" id="FQZE01000037">
    <property type="protein sequence ID" value="SHJ88012.1"/>
    <property type="molecule type" value="Genomic_DNA"/>
</dbReference>
<proteinExistence type="predicted"/>
<evidence type="ECO:0000313" key="1">
    <source>
        <dbReference type="EMBL" id="SHJ88012.1"/>
    </source>
</evidence>
<keyword evidence="2" id="KW-1185">Reference proteome</keyword>
<sequence>MKIYRYDAEYANEVMEEIPPGYIDKTVCGCGLTSVALENDVNTIIAVPTIYLAINKAEQYPNERFDGDVLAVWGETELGEIEFYRYRNQLKKIVVTYDSLPKVKYLLEKYDYKLVIDESNELLSKTKLKTDVITTVFEIAEEYKESVSFISATPTPLQYLPNWVSEIDQIKIEWANTIKAQPILAERTFPYKSLRNEFIAPLNQNGEMTLEGRKFSKVIVFINSVRQISNVVKEAGLKKEECGIICGNSLKNDSRIIGIPRYVSGEMPRFLFITSSGFSGIDLYDSQAMTVVVSNTRKSWQMIDMLTDLKQAISRQRNKNNPNYGTFIYIYNQSMFRKTKDELLAKIEEVRDKISNTIYLYEKGLEEGKENGIEFYPDFEAYTLIKDGRYVINEEAFKADKYFILEIREQYSKGFDIKSQFNVSSEIEPIILPGVVTYTDLVDYFKENHKNGAIEWGVYSTKTEWICVIETCYKYYKKVWKDYTYANTMITNYGDAFEIIASEAHKVFGEGIYTRKDAKAMMQNIYDELQIPRKAKHHDFNEIFKKVEHPMINGERHVRIKEK</sequence>
<evidence type="ECO:0000313" key="2">
    <source>
        <dbReference type="Proteomes" id="UP000184050"/>
    </source>
</evidence>
<dbReference type="SUPFAM" id="SSF52540">
    <property type="entry name" value="P-loop containing nucleoside triphosphate hydrolases"/>
    <property type="match status" value="1"/>
</dbReference>